<name>X1JBA3_9ZZZZ</name>
<proteinExistence type="predicted"/>
<sequence>MARVNENGSKTCKKRRCYNSLTKTDNPSTISLEVKPKLKLKRKHKSIP</sequence>
<dbReference type="EMBL" id="BARU01040547">
    <property type="protein sequence ID" value="GAH78800.1"/>
    <property type="molecule type" value="Genomic_DNA"/>
</dbReference>
<evidence type="ECO:0000313" key="2">
    <source>
        <dbReference type="EMBL" id="GAH78800.1"/>
    </source>
</evidence>
<accession>X1JBA3</accession>
<comment type="caution">
    <text evidence="2">The sequence shown here is derived from an EMBL/GenBank/DDBJ whole genome shotgun (WGS) entry which is preliminary data.</text>
</comment>
<gene>
    <name evidence="2" type="ORF">S03H2_62667</name>
</gene>
<protein>
    <submittedName>
        <fullName evidence="2">Uncharacterized protein</fullName>
    </submittedName>
</protein>
<evidence type="ECO:0000256" key="1">
    <source>
        <dbReference type="SAM" id="MobiDB-lite"/>
    </source>
</evidence>
<reference evidence="2" key="1">
    <citation type="journal article" date="2014" name="Front. Microbiol.">
        <title>High frequency of phylogenetically diverse reductive dehalogenase-homologous genes in deep subseafloor sedimentary metagenomes.</title>
        <authorList>
            <person name="Kawai M."/>
            <person name="Futagami T."/>
            <person name="Toyoda A."/>
            <person name="Takaki Y."/>
            <person name="Nishi S."/>
            <person name="Hori S."/>
            <person name="Arai W."/>
            <person name="Tsubouchi T."/>
            <person name="Morono Y."/>
            <person name="Uchiyama I."/>
            <person name="Ito T."/>
            <person name="Fujiyama A."/>
            <person name="Inagaki F."/>
            <person name="Takami H."/>
        </authorList>
    </citation>
    <scope>NUCLEOTIDE SEQUENCE</scope>
    <source>
        <strain evidence="2">Expedition CK06-06</strain>
    </source>
</reference>
<feature type="region of interest" description="Disordered" evidence="1">
    <location>
        <begin position="23"/>
        <end position="48"/>
    </location>
</feature>
<dbReference type="AlphaFoldDB" id="X1JBA3"/>
<organism evidence="2">
    <name type="scientific">marine sediment metagenome</name>
    <dbReference type="NCBI Taxonomy" id="412755"/>
    <lineage>
        <taxon>unclassified sequences</taxon>
        <taxon>metagenomes</taxon>
        <taxon>ecological metagenomes</taxon>
    </lineage>
</organism>
<feature type="compositionally biased region" description="Basic residues" evidence="1">
    <location>
        <begin position="37"/>
        <end position="48"/>
    </location>
</feature>